<reference evidence="3" key="1">
    <citation type="journal article" date="2019" name="Int. J. Syst. Evol. Microbiol.">
        <title>The Global Catalogue of Microorganisms (GCM) 10K type strain sequencing project: providing services to taxonomists for standard genome sequencing and annotation.</title>
        <authorList>
            <consortium name="The Broad Institute Genomics Platform"/>
            <consortium name="The Broad Institute Genome Sequencing Center for Infectious Disease"/>
            <person name="Wu L."/>
            <person name="Ma J."/>
        </authorList>
    </citation>
    <scope>NUCLEOTIDE SEQUENCE [LARGE SCALE GENOMIC DNA]</scope>
    <source>
        <strain evidence="3">KCTC 42107</strain>
    </source>
</reference>
<evidence type="ECO:0000256" key="1">
    <source>
        <dbReference type="SAM" id="SignalP"/>
    </source>
</evidence>
<accession>A0ABW5NPY1</accession>
<name>A0ABW5NPY1_9FLAO</name>
<comment type="caution">
    <text evidence="2">The sequence shown here is derived from an EMBL/GenBank/DDBJ whole genome shotgun (WGS) entry which is preliminary data.</text>
</comment>
<gene>
    <name evidence="2" type="ORF">ACFSR3_03485</name>
</gene>
<proteinExistence type="predicted"/>
<keyword evidence="1" id="KW-0732">Signal</keyword>
<feature type="chain" id="PRO_5047345013" description="DUF1795 domain-containing protein" evidence="1">
    <location>
        <begin position="20"/>
        <end position="175"/>
    </location>
</feature>
<evidence type="ECO:0008006" key="4">
    <source>
        <dbReference type="Google" id="ProtNLM"/>
    </source>
</evidence>
<sequence>MKKIILLFLLLFNSIFSFSQNSEKGIWKSSYSELRLKFDENWQLITPQLDSERKTMIALTDSKDHSSITVKITDDVPKEQLSDEAYNDAVKEQMLKADAENKFLVQEVIDFKEKKFTVQIFLMKTKFGDFALTCYTYRDGRKVKSIQLAYPRSLVSNPGKELPEKIKKVLSDMNI</sequence>
<keyword evidence="3" id="KW-1185">Reference proteome</keyword>
<dbReference type="Proteomes" id="UP001597480">
    <property type="component" value="Unassembled WGS sequence"/>
</dbReference>
<dbReference type="RefSeq" id="WP_379819734.1">
    <property type="nucleotide sequence ID" value="NZ_JBHUMD010000005.1"/>
</dbReference>
<feature type="signal peptide" evidence="1">
    <location>
        <begin position="1"/>
        <end position="19"/>
    </location>
</feature>
<organism evidence="2 3">
    <name type="scientific">Flavobacterium suzhouense</name>
    <dbReference type="NCBI Taxonomy" id="1529638"/>
    <lineage>
        <taxon>Bacteria</taxon>
        <taxon>Pseudomonadati</taxon>
        <taxon>Bacteroidota</taxon>
        <taxon>Flavobacteriia</taxon>
        <taxon>Flavobacteriales</taxon>
        <taxon>Flavobacteriaceae</taxon>
        <taxon>Flavobacterium</taxon>
    </lineage>
</organism>
<dbReference type="EMBL" id="JBHUMD010000005">
    <property type="protein sequence ID" value="MFD2601107.1"/>
    <property type="molecule type" value="Genomic_DNA"/>
</dbReference>
<evidence type="ECO:0000313" key="3">
    <source>
        <dbReference type="Proteomes" id="UP001597480"/>
    </source>
</evidence>
<evidence type="ECO:0000313" key="2">
    <source>
        <dbReference type="EMBL" id="MFD2601107.1"/>
    </source>
</evidence>
<protein>
    <recommendedName>
        <fullName evidence="4">DUF1795 domain-containing protein</fullName>
    </recommendedName>
</protein>